<dbReference type="PROSITE" id="PS50929">
    <property type="entry name" value="ABC_TM1F"/>
    <property type="match status" value="1"/>
</dbReference>
<evidence type="ECO:0000256" key="11">
    <source>
        <dbReference type="SAM" id="Phobius"/>
    </source>
</evidence>
<evidence type="ECO:0000256" key="6">
    <source>
        <dbReference type="ARBA" id="ARBA00022741"/>
    </source>
</evidence>
<dbReference type="FunFam" id="3.40.50.300:FF:000218">
    <property type="entry name" value="Multidrug ABC transporter ATP-binding protein"/>
    <property type="match status" value="1"/>
</dbReference>
<dbReference type="InterPro" id="IPR036640">
    <property type="entry name" value="ABC1_TM_sf"/>
</dbReference>
<dbReference type="GeneID" id="99675707"/>
<evidence type="ECO:0000313" key="14">
    <source>
        <dbReference type="EMBL" id="WHI59554.1"/>
    </source>
</evidence>
<evidence type="ECO:0000259" key="13">
    <source>
        <dbReference type="PROSITE" id="PS50929"/>
    </source>
</evidence>
<dbReference type="PROSITE" id="PS00211">
    <property type="entry name" value="ABC_TRANSPORTER_1"/>
    <property type="match status" value="1"/>
</dbReference>
<dbReference type="GO" id="GO:0015421">
    <property type="term" value="F:ABC-type oligopeptide transporter activity"/>
    <property type="evidence" value="ECO:0007669"/>
    <property type="project" value="TreeGrafter"/>
</dbReference>
<feature type="domain" description="ABC transporter" evidence="12">
    <location>
        <begin position="334"/>
        <end position="569"/>
    </location>
</feature>
<dbReference type="GO" id="GO:0005886">
    <property type="term" value="C:plasma membrane"/>
    <property type="evidence" value="ECO:0007669"/>
    <property type="project" value="UniProtKB-SubCell"/>
</dbReference>
<keyword evidence="9 11" id="KW-0472">Membrane</keyword>
<dbReference type="SUPFAM" id="SSF90123">
    <property type="entry name" value="ABC transporter transmembrane region"/>
    <property type="match status" value="1"/>
</dbReference>
<proteinExistence type="inferred from homology"/>
<feature type="domain" description="ABC transmembrane type-1" evidence="13">
    <location>
        <begin position="22"/>
        <end position="301"/>
    </location>
</feature>
<dbReference type="InterPro" id="IPR017871">
    <property type="entry name" value="ABC_transporter-like_CS"/>
</dbReference>
<evidence type="ECO:0000256" key="3">
    <source>
        <dbReference type="ARBA" id="ARBA00022448"/>
    </source>
</evidence>
<dbReference type="Proteomes" id="UP001223261">
    <property type="component" value="Chromosome"/>
</dbReference>
<feature type="transmembrane region" description="Helical" evidence="11">
    <location>
        <begin position="240"/>
        <end position="263"/>
    </location>
</feature>
<dbReference type="PROSITE" id="PS50893">
    <property type="entry name" value="ABC_TRANSPORTER_2"/>
    <property type="match status" value="1"/>
</dbReference>
<organism evidence="14 15">
    <name type="scientific">Mammaliicoccus lentus</name>
    <name type="common">Staphylococcus lentus</name>
    <dbReference type="NCBI Taxonomy" id="42858"/>
    <lineage>
        <taxon>Bacteria</taxon>
        <taxon>Bacillati</taxon>
        <taxon>Bacillota</taxon>
        <taxon>Bacilli</taxon>
        <taxon>Bacillales</taxon>
        <taxon>Staphylococcaceae</taxon>
        <taxon>Mammaliicoccus</taxon>
    </lineage>
</organism>
<keyword evidence="7 14" id="KW-0067">ATP-binding</keyword>
<dbReference type="InterPro" id="IPR011527">
    <property type="entry name" value="ABC1_TM_dom"/>
</dbReference>
<dbReference type="RefSeq" id="WP_135032576.1">
    <property type="nucleotide sequence ID" value="NZ_CP118848.1"/>
</dbReference>
<keyword evidence="4" id="KW-1003">Cell membrane</keyword>
<evidence type="ECO:0000256" key="7">
    <source>
        <dbReference type="ARBA" id="ARBA00022840"/>
    </source>
</evidence>
<evidence type="ECO:0000256" key="5">
    <source>
        <dbReference type="ARBA" id="ARBA00022692"/>
    </source>
</evidence>
<dbReference type="InterPro" id="IPR003439">
    <property type="entry name" value="ABC_transporter-like_ATP-bd"/>
</dbReference>
<keyword evidence="3" id="KW-0813">Transport</keyword>
<evidence type="ECO:0000256" key="4">
    <source>
        <dbReference type="ARBA" id="ARBA00022475"/>
    </source>
</evidence>
<evidence type="ECO:0000256" key="9">
    <source>
        <dbReference type="ARBA" id="ARBA00023136"/>
    </source>
</evidence>
<dbReference type="InterPro" id="IPR027417">
    <property type="entry name" value="P-loop_NTPase"/>
</dbReference>
<feature type="transmembrane region" description="Helical" evidence="11">
    <location>
        <begin position="58"/>
        <end position="80"/>
    </location>
</feature>
<accession>A0AAX3W2U7</accession>
<dbReference type="GO" id="GO:0005524">
    <property type="term" value="F:ATP binding"/>
    <property type="evidence" value="ECO:0007669"/>
    <property type="project" value="UniProtKB-KW"/>
</dbReference>
<evidence type="ECO:0000256" key="8">
    <source>
        <dbReference type="ARBA" id="ARBA00022989"/>
    </source>
</evidence>
<dbReference type="CDD" id="cd18551">
    <property type="entry name" value="ABC_6TM_LmrA_like"/>
    <property type="match status" value="1"/>
</dbReference>
<dbReference type="GO" id="GO:0016887">
    <property type="term" value="F:ATP hydrolysis activity"/>
    <property type="evidence" value="ECO:0007669"/>
    <property type="project" value="InterPro"/>
</dbReference>
<dbReference type="Pfam" id="PF00664">
    <property type="entry name" value="ABC_membrane"/>
    <property type="match status" value="1"/>
</dbReference>
<feature type="transmembrane region" description="Helical" evidence="11">
    <location>
        <begin position="137"/>
        <end position="154"/>
    </location>
</feature>
<dbReference type="Gene3D" id="3.40.50.300">
    <property type="entry name" value="P-loop containing nucleotide triphosphate hydrolases"/>
    <property type="match status" value="1"/>
</dbReference>
<evidence type="ECO:0000259" key="12">
    <source>
        <dbReference type="PROSITE" id="PS50893"/>
    </source>
</evidence>
<comment type="similarity">
    <text evidence="2">Belongs to the ABC transporter superfamily.</text>
</comment>
<evidence type="ECO:0000313" key="15">
    <source>
        <dbReference type="Proteomes" id="UP001223261"/>
    </source>
</evidence>
<gene>
    <name evidence="14" type="ORF">PYH69_12685</name>
</gene>
<protein>
    <submittedName>
        <fullName evidence="14">ABC transporter ATP-binding protein</fullName>
    </submittedName>
</protein>
<feature type="transmembrane region" description="Helical" evidence="11">
    <location>
        <begin position="269"/>
        <end position="292"/>
    </location>
</feature>
<reference evidence="14" key="1">
    <citation type="journal article" date="2023" name="Antibiotics">
        <title>Prevalence and Molecular Characterization of Methicillin-Resistant Staphylococci (MRS) and Mammaliicocci (MRM) in Dromedary Camels from Algeria: First Detection of SCCmec-mecC Hybrid in Methicillin-Resistant Mammaliicoccus lentus.</title>
        <authorList>
            <person name="Belhout C."/>
            <person name="Boyen F."/>
            <person name="Vereecke N."/>
            <person name="Theuns S."/>
            <person name="Taibi N."/>
            <person name="Stegger M."/>
            <person name="de la Fe-Rodriguez P.Y."/>
            <person name="Bouayad L."/>
            <person name="Elgroud R."/>
            <person name="Butaye P."/>
        </authorList>
    </citation>
    <scope>NUCLEOTIDE SEQUENCE</scope>
    <source>
        <strain evidence="14">7048</strain>
    </source>
</reference>
<feature type="transmembrane region" description="Helical" evidence="11">
    <location>
        <begin position="21"/>
        <end position="46"/>
    </location>
</feature>
<keyword evidence="5 11" id="KW-0812">Transmembrane</keyword>
<dbReference type="InterPro" id="IPR039421">
    <property type="entry name" value="Type_1_exporter"/>
</dbReference>
<dbReference type="Pfam" id="PF00005">
    <property type="entry name" value="ABC_tran"/>
    <property type="match status" value="1"/>
</dbReference>
<dbReference type="SMART" id="SM00382">
    <property type="entry name" value="AAA"/>
    <property type="match status" value="1"/>
</dbReference>
<evidence type="ECO:0000256" key="1">
    <source>
        <dbReference type="ARBA" id="ARBA00004651"/>
    </source>
</evidence>
<dbReference type="SUPFAM" id="SSF52540">
    <property type="entry name" value="P-loop containing nucleoside triphosphate hydrolases"/>
    <property type="match status" value="1"/>
</dbReference>
<evidence type="ECO:0000256" key="10">
    <source>
        <dbReference type="ARBA" id="ARBA00025074"/>
    </source>
</evidence>
<sequence>MKTENSLFYLLKKVDWPKKMVVTAMILSILGSLSGLLVPLFTGQLVDTFNAENLDLRMVWLFIVIFLANAILSGFGTYLLSKIGEKTIYSIREKLWRHLIKLNMRFFDKNESGQLMSRITDDTNVINLFISEKAPSVLPSLLTLIGSVAMLFILDWQMTLITFIILPLFIAIMIPLGKSMGKISKATQTEIANFSGLLGRVLTEMRLVKVTTSEEKELEKTKTTLLDIYKLGLKEAKIRAIISPLSGIIMMLTVAIILGFGGIRVSSGAITAGTLVAMIFYVIQLSAPILNFSMFITDYKKAVGASERIYEIYQEPTEPIGDENNYLPHEKNDILFENVTFSYEKDEEVIKDLSLTIRSGEVTAIVGPSGSGKSTLFSLLERFYPVDKGVIKYGNELIEDIPLRFWRQKIGYVMQSNAMMSGTIRDNLTYGINETVSDETLIHNTKMANCYDFIMKFPQGFETEIGERGTKLSGGQRQRIDIARSFIKNPDILLLDEATANLDSESEYYIQQALNELMKDRTTVVIAHRLATIKKADQIIFLDNGEVTGKGTHGELIKNHEKYRHFVKTQSLVE</sequence>
<dbReference type="PANTHER" id="PTHR43394">
    <property type="entry name" value="ATP-DEPENDENT PERMEASE MDL1, MITOCHONDRIAL"/>
    <property type="match status" value="1"/>
</dbReference>
<comment type="subcellular location">
    <subcellularLocation>
        <location evidence="1">Cell membrane</location>
        <topology evidence="1">Multi-pass membrane protein</topology>
    </subcellularLocation>
</comment>
<dbReference type="InterPro" id="IPR003593">
    <property type="entry name" value="AAA+_ATPase"/>
</dbReference>
<name>A0AAX3W2U7_MAMLE</name>
<evidence type="ECO:0000256" key="2">
    <source>
        <dbReference type="ARBA" id="ARBA00005417"/>
    </source>
</evidence>
<dbReference type="Gene3D" id="1.20.1560.10">
    <property type="entry name" value="ABC transporter type 1, transmembrane domain"/>
    <property type="match status" value="1"/>
</dbReference>
<dbReference type="EMBL" id="CP118848">
    <property type="protein sequence ID" value="WHI59554.1"/>
    <property type="molecule type" value="Genomic_DNA"/>
</dbReference>
<dbReference type="FunFam" id="1.20.1560.10:FF:000011">
    <property type="entry name" value="Multidrug ABC transporter ATP-binding protein"/>
    <property type="match status" value="1"/>
</dbReference>
<dbReference type="AlphaFoldDB" id="A0AAX3W2U7"/>
<comment type="function">
    <text evidence="10">May be involved in multidrug export. Transmembrane domains (TMD) form a pore in the cell membrane and the ATP-binding domain (NBD) is responsible for energy generation.</text>
</comment>
<dbReference type="PANTHER" id="PTHR43394:SF1">
    <property type="entry name" value="ATP-BINDING CASSETTE SUB-FAMILY B MEMBER 10, MITOCHONDRIAL"/>
    <property type="match status" value="1"/>
</dbReference>
<keyword evidence="6" id="KW-0547">Nucleotide-binding</keyword>
<feature type="transmembrane region" description="Helical" evidence="11">
    <location>
        <begin position="160"/>
        <end position="177"/>
    </location>
</feature>
<keyword evidence="8 11" id="KW-1133">Transmembrane helix</keyword>